<evidence type="ECO:0000256" key="5">
    <source>
        <dbReference type="ARBA" id="ARBA00022840"/>
    </source>
</evidence>
<protein>
    <recommendedName>
        <fullName evidence="2">histidine--tRNA ligase</fullName>
        <ecNumber evidence="2">6.1.1.21</ecNumber>
    </recommendedName>
    <alternativeName>
        <fullName evidence="8">Histidyl-tRNA synthetase</fullName>
    </alternativeName>
</protein>
<evidence type="ECO:0000256" key="3">
    <source>
        <dbReference type="ARBA" id="ARBA00022598"/>
    </source>
</evidence>
<dbReference type="Gene3D" id="3.30.930.10">
    <property type="entry name" value="Bira Bifunctional Protein, Domain 2"/>
    <property type="match status" value="1"/>
</dbReference>
<accession>A0A6J6AZ49</accession>
<evidence type="ECO:0000256" key="7">
    <source>
        <dbReference type="ARBA" id="ARBA00023146"/>
    </source>
</evidence>
<dbReference type="Pfam" id="PF13393">
    <property type="entry name" value="tRNA-synt_His"/>
    <property type="match status" value="1"/>
</dbReference>
<dbReference type="InterPro" id="IPR015807">
    <property type="entry name" value="His-tRNA-ligase"/>
</dbReference>
<keyword evidence="4" id="KW-0547">Nucleotide-binding</keyword>
<comment type="catalytic activity">
    <reaction evidence="9">
        <text>tRNA(His) + L-histidine + ATP = L-histidyl-tRNA(His) + AMP + diphosphate + H(+)</text>
        <dbReference type="Rhea" id="RHEA:17313"/>
        <dbReference type="Rhea" id="RHEA-COMP:9665"/>
        <dbReference type="Rhea" id="RHEA-COMP:9689"/>
        <dbReference type="ChEBI" id="CHEBI:15378"/>
        <dbReference type="ChEBI" id="CHEBI:30616"/>
        <dbReference type="ChEBI" id="CHEBI:33019"/>
        <dbReference type="ChEBI" id="CHEBI:57595"/>
        <dbReference type="ChEBI" id="CHEBI:78442"/>
        <dbReference type="ChEBI" id="CHEBI:78527"/>
        <dbReference type="ChEBI" id="CHEBI:456215"/>
        <dbReference type="EC" id="6.1.1.21"/>
    </reaction>
</comment>
<dbReference type="InterPro" id="IPR045864">
    <property type="entry name" value="aa-tRNA-synth_II/BPL/LPL"/>
</dbReference>
<evidence type="ECO:0000256" key="6">
    <source>
        <dbReference type="ARBA" id="ARBA00022917"/>
    </source>
</evidence>
<dbReference type="NCBIfam" id="TIGR00442">
    <property type="entry name" value="hisS"/>
    <property type="match status" value="1"/>
</dbReference>
<feature type="domain" description="Aminoacyl-transfer RNA synthetases class-II family profile" evidence="10">
    <location>
        <begin position="26"/>
        <end position="334"/>
    </location>
</feature>
<dbReference type="Gene3D" id="3.40.50.800">
    <property type="entry name" value="Anticodon-binding domain"/>
    <property type="match status" value="1"/>
</dbReference>
<dbReference type="GO" id="GO:0005524">
    <property type="term" value="F:ATP binding"/>
    <property type="evidence" value="ECO:0007669"/>
    <property type="project" value="UniProtKB-KW"/>
</dbReference>
<dbReference type="HAMAP" id="MF_00127">
    <property type="entry name" value="His_tRNA_synth"/>
    <property type="match status" value="1"/>
</dbReference>
<dbReference type="PROSITE" id="PS50862">
    <property type="entry name" value="AA_TRNA_LIGASE_II"/>
    <property type="match status" value="1"/>
</dbReference>
<evidence type="ECO:0000256" key="2">
    <source>
        <dbReference type="ARBA" id="ARBA00012815"/>
    </source>
</evidence>
<evidence type="ECO:0000259" key="10">
    <source>
        <dbReference type="PROSITE" id="PS50862"/>
    </source>
</evidence>
<dbReference type="SUPFAM" id="SSF52954">
    <property type="entry name" value="Class II aaRS ABD-related"/>
    <property type="match status" value="1"/>
</dbReference>
<dbReference type="InterPro" id="IPR033656">
    <property type="entry name" value="HisRS_anticodon"/>
</dbReference>
<evidence type="ECO:0000256" key="4">
    <source>
        <dbReference type="ARBA" id="ARBA00022741"/>
    </source>
</evidence>
<dbReference type="CDD" id="cd00859">
    <property type="entry name" value="HisRS_anticodon"/>
    <property type="match status" value="1"/>
</dbReference>
<dbReference type="PIRSF" id="PIRSF001549">
    <property type="entry name" value="His-tRNA_synth"/>
    <property type="match status" value="1"/>
</dbReference>
<comment type="similarity">
    <text evidence="1">Belongs to the class-II aminoacyl-tRNA synthetase family.</text>
</comment>
<dbReference type="InterPro" id="IPR036621">
    <property type="entry name" value="Anticodon-bd_dom_sf"/>
</dbReference>
<dbReference type="EMBL" id="CAEZSK010000001">
    <property type="protein sequence ID" value="CAB4531774.1"/>
    <property type="molecule type" value="Genomic_DNA"/>
</dbReference>
<dbReference type="InterPro" id="IPR006195">
    <property type="entry name" value="aa-tRNA-synth_II"/>
</dbReference>
<evidence type="ECO:0000256" key="8">
    <source>
        <dbReference type="ARBA" id="ARBA00030619"/>
    </source>
</evidence>
<keyword evidence="7" id="KW-0030">Aminoacyl-tRNA synthetase</keyword>
<organism evidence="11">
    <name type="scientific">freshwater metagenome</name>
    <dbReference type="NCBI Taxonomy" id="449393"/>
    <lineage>
        <taxon>unclassified sequences</taxon>
        <taxon>metagenomes</taxon>
        <taxon>ecological metagenomes</taxon>
    </lineage>
</organism>
<gene>
    <name evidence="11" type="ORF">UFOPK1419_00011</name>
</gene>
<name>A0A6J6AZ49_9ZZZZ</name>
<dbReference type="EC" id="6.1.1.21" evidence="2"/>
<dbReference type="CDD" id="cd00773">
    <property type="entry name" value="HisRS-like_core"/>
    <property type="match status" value="1"/>
</dbReference>
<evidence type="ECO:0000256" key="1">
    <source>
        <dbReference type="ARBA" id="ARBA00008226"/>
    </source>
</evidence>
<dbReference type="PANTHER" id="PTHR43707:SF1">
    <property type="entry name" value="HISTIDINE--TRNA LIGASE, MITOCHONDRIAL-RELATED"/>
    <property type="match status" value="1"/>
</dbReference>
<dbReference type="GO" id="GO:0004821">
    <property type="term" value="F:histidine-tRNA ligase activity"/>
    <property type="evidence" value="ECO:0007669"/>
    <property type="project" value="UniProtKB-EC"/>
</dbReference>
<evidence type="ECO:0000256" key="9">
    <source>
        <dbReference type="ARBA" id="ARBA00047639"/>
    </source>
</evidence>
<keyword evidence="5" id="KW-0067">ATP-binding</keyword>
<sequence length="420" mass="45862">MKYEKIQAPKGVSEYAPPVSAAFEWVRESLIAPAKMAGYQLMELPVFEDTALFSRGVGESTDVVSKEMYTFEDRGGRSITLRPEGTAGVMRAVIEKGLDRGQLPVKVWYSGAFFRAERPQAGRYRQFYQVGIEAIGLDDPAIDAEVIAIADQGFKSLGLRNYRLEITSLGDNKSRAAHRVDLLKFIETLDLDEATKARAEINPLRLFDDKRPEMRLAMEKAPLLLDYLSDESAENFKQVKSYLDQLKINYVVNPRMVRGLDYYTGTTFEFIHEGLGAQSGIGGGGRYDGLMEILGGQALSGIGFGLGVDRALLAAQSEGVLVENQFSSDLFIIPLGDNQKSVALSLAAELRIAGIRTEIAFGDRALKGAMKAADKSGSRYVIVLGDSEVASGTVELKRMSDGFTSSVKIGELQKALIGAL</sequence>
<dbReference type="InterPro" id="IPR004516">
    <property type="entry name" value="HisRS/HisZ"/>
</dbReference>
<dbReference type="GO" id="GO:0006427">
    <property type="term" value="P:histidyl-tRNA aminoacylation"/>
    <property type="evidence" value="ECO:0007669"/>
    <property type="project" value="InterPro"/>
</dbReference>
<dbReference type="SUPFAM" id="SSF55681">
    <property type="entry name" value="Class II aaRS and biotin synthetases"/>
    <property type="match status" value="1"/>
</dbReference>
<keyword evidence="6" id="KW-0648">Protein biosynthesis</keyword>
<reference evidence="11" key="1">
    <citation type="submission" date="2020-05" db="EMBL/GenBank/DDBJ databases">
        <authorList>
            <person name="Chiriac C."/>
            <person name="Salcher M."/>
            <person name="Ghai R."/>
            <person name="Kavagutti S V."/>
        </authorList>
    </citation>
    <scope>NUCLEOTIDE SEQUENCE</scope>
</reference>
<keyword evidence="3" id="KW-0436">Ligase</keyword>
<dbReference type="Pfam" id="PF03129">
    <property type="entry name" value="HGTP_anticodon"/>
    <property type="match status" value="1"/>
</dbReference>
<proteinExistence type="inferred from homology"/>
<evidence type="ECO:0000313" key="11">
    <source>
        <dbReference type="EMBL" id="CAB4531774.1"/>
    </source>
</evidence>
<dbReference type="PANTHER" id="PTHR43707">
    <property type="entry name" value="HISTIDYL-TRNA SYNTHETASE"/>
    <property type="match status" value="1"/>
</dbReference>
<dbReference type="GO" id="GO:0005737">
    <property type="term" value="C:cytoplasm"/>
    <property type="evidence" value="ECO:0007669"/>
    <property type="project" value="InterPro"/>
</dbReference>
<dbReference type="InterPro" id="IPR004154">
    <property type="entry name" value="Anticodon-bd"/>
</dbReference>
<dbReference type="InterPro" id="IPR041715">
    <property type="entry name" value="HisRS-like_core"/>
</dbReference>
<dbReference type="AlphaFoldDB" id="A0A6J6AZ49"/>